<proteinExistence type="predicted"/>
<name>A0A1V9XR53_9ACAR</name>
<feature type="domain" description="Cadherin" evidence="15">
    <location>
        <begin position="269"/>
        <end position="378"/>
    </location>
</feature>
<dbReference type="PROSITE" id="PS00232">
    <property type="entry name" value="CADHERIN_1"/>
    <property type="match status" value="4"/>
</dbReference>
<feature type="domain" description="Cadherin" evidence="15">
    <location>
        <begin position="50"/>
        <end position="135"/>
    </location>
</feature>
<feature type="transmembrane region" description="Helical" evidence="13">
    <location>
        <begin position="1381"/>
        <end position="1402"/>
    </location>
</feature>
<dbReference type="Pfam" id="PF00028">
    <property type="entry name" value="Cadherin"/>
    <property type="match status" value="7"/>
</dbReference>
<feature type="domain" description="Cadherin" evidence="15">
    <location>
        <begin position="1014"/>
        <end position="1123"/>
    </location>
</feature>
<organism evidence="16 17">
    <name type="scientific">Tropilaelaps mercedesae</name>
    <dbReference type="NCBI Taxonomy" id="418985"/>
    <lineage>
        <taxon>Eukaryota</taxon>
        <taxon>Metazoa</taxon>
        <taxon>Ecdysozoa</taxon>
        <taxon>Arthropoda</taxon>
        <taxon>Chelicerata</taxon>
        <taxon>Arachnida</taxon>
        <taxon>Acari</taxon>
        <taxon>Parasitiformes</taxon>
        <taxon>Mesostigmata</taxon>
        <taxon>Gamasina</taxon>
        <taxon>Dermanyssoidea</taxon>
        <taxon>Laelapidae</taxon>
        <taxon>Tropilaelaps</taxon>
    </lineage>
</organism>
<dbReference type="InterPro" id="IPR015919">
    <property type="entry name" value="Cadherin-like_sf"/>
</dbReference>
<dbReference type="PRINTS" id="PR00205">
    <property type="entry name" value="CADHERIN"/>
</dbReference>
<keyword evidence="9 13" id="KW-0472">Membrane</keyword>
<keyword evidence="7" id="KW-0130">Cell adhesion</keyword>
<feature type="domain" description="Cadherin" evidence="15">
    <location>
        <begin position="1133"/>
        <end position="1247"/>
    </location>
</feature>
<dbReference type="FunFam" id="2.60.40.60:FF:000015">
    <property type="entry name" value="FAT atypical cadherin 1"/>
    <property type="match status" value="1"/>
</dbReference>
<evidence type="ECO:0000256" key="3">
    <source>
        <dbReference type="ARBA" id="ARBA00022692"/>
    </source>
</evidence>
<sequence length="1543" mass="169624">MGRWPPSWAVIGLLTLLCHITYTIAALCDIEDNEKVIIMDILESKGQQFDQKTTPVYLPIEGKGDDIELSVISSSKDAFAILGKQLVLQKPLDRDAEDLSSVRVQLRCEAKDGSRKKVIQVLVRVNDINDNAPLFGNENYTTSVSEEAPVGTMVFANFSATDLDAGANGLIEYFVEGADKGDETNPSDAVHYFSIDSPHQGIVTIKRPLDYERTQVYYLQVLAVDKALNVEDRQTSTTTLTVNVEDADDLPPMFFYPGCSTQSVNGLCEGVQYRGEVASGAVEGPLKLRPDTIYARDQDSMEHPVQYLFVDGTPSDFRSIFEINSTTGVVTQVAPASRAVTTHYSITVKAEEQSEYRRFALAALTIEVLVADLHPPVLSANVFEGYVDENSAVGTRVMSAPRGGEPIMFQVTDEDYSEKEQYYSFAVSTTVFKVDTEGFLVVGEPQLDRDSPNPNVYEFEVQAKEVGTPEGRGLSRPIQLRVHLNDVNDNSPVLPLINPVTLESGDGIRTVMKVEASDNDEGDNAKMTYSIYHISNNGAERFAIDPETGELRVMTPVDAGEQFSITVQATDAGGLYTQGIIEVMVIPGPNLGGPIFSQDEYYAEVAEGSPVGVPVTTVKASDPERGVVYYSIIDGNHGEVFSIDQETGTVFVVGRLDREAKESYNLTLKASDTGDLYNMAQLLISVTDINDEIPRFSESKYDFTVPEGVSHAFVGDVNATDRDSGANAEIKYSLEDPTLTFSINEVNGSIYSTRHVALNFETEKEFVMVVTAADRGENTLSAKVEVRIRVQDEQDEVPIFEKSFYEVDVKENMPDIPLIKIEAVDPDTEKQITYVIKEGDRRLFAINPTTGWISTVKGLDFEIASLYTLVVGTLENSNENDPASIATVKVSVVDVNDNAPKFVTPPLPTRLQDSAPVGTMVATMVANDEDGTAPLNVIKYELVGQGRALNFFTIDPSTGMVTVKDDLKKEPTSEYTIDVRAFDQGEPSLSTSLSFIVYVEHLATVQPDSGIGFVDGHFQVELDENVAEHTLVKAIPVVNRPPRANVDCHISSGNERGHFYAKMSPQGECEVRVTQQVRLDYENLQVYQLAVRLAASAGVFSASRLTAQLTVTLRDVNDNRPVFIVPPGIADPSGNSYLGAMPVDSPVGHEILTVTAEDMDSEGNGRVSFEIVPETNKGEFFRIDPNTGVISSSRAFDEAQNHSMPIKLKVVARDNPIDPGATLSQRVNIYINLLTRDNQLCLVMPDMPQDKVRNIKDRLASIIKKQSHMLVGVHLIGPMEFVRNNTVEHDGSGTDLWFHLIDPQTLKAVSVKDRRIRSLVAKGDLQSTAMWGQFYHDAGINVKAVRQQIVLAPPTTTETPEVVEIRGAKRSMIFLREMSDLGAVLIGVGILIFVFGIFGIVYHCCAWKRFLKQQELAAQAAAIPPKPKLFPVPPVPQSPRYEPVYAESSMKEYETQVLQMSVNIDDGPGGTVRGLPFTNPNEVTYMSRSQLDLSPCTAQSKASTQRLSSEEGSPHVVTKNPLYEAISDDDFDDARAKRRLPNK</sequence>
<evidence type="ECO:0000256" key="1">
    <source>
        <dbReference type="ARBA" id="ARBA00004162"/>
    </source>
</evidence>
<feature type="domain" description="Cadherin" evidence="15">
    <location>
        <begin position="136"/>
        <end position="254"/>
    </location>
</feature>
<evidence type="ECO:0000256" key="14">
    <source>
        <dbReference type="SAM" id="SignalP"/>
    </source>
</evidence>
<evidence type="ECO:0000256" key="5">
    <source>
        <dbReference type="ARBA" id="ARBA00022737"/>
    </source>
</evidence>
<dbReference type="GO" id="GO:0008104">
    <property type="term" value="P:intracellular protein localization"/>
    <property type="evidence" value="ECO:0007669"/>
    <property type="project" value="UniProtKB-ARBA"/>
</dbReference>
<evidence type="ECO:0000259" key="15">
    <source>
        <dbReference type="PROSITE" id="PS50268"/>
    </source>
</evidence>
<feature type="region of interest" description="Disordered" evidence="12">
    <location>
        <begin position="1499"/>
        <end position="1521"/>
    </location>
</feature>
<dbReference type="SMART" id="SM00112">
    <property type="entry name" value="CA"/>
    <property type="match status" value="11"/>
</dbReference>
<evidence type="ECO:0000256" key="9">
    <source>
        <dbReference type="ARBA" id="ARBA00023136"/>
    </source>
</evidence>
<evidence type="ECO:0000256" key="8">
    <source>
        <dbReference type="ARBA" id="ARBA00022989"/>
    </source>
</evidence>
<evidence type="ECO:0000256" key="11">
    <source>
        <dbReference type="PROSITE-ProRule" id="PRU00043"/>
    </source>
</evidence>
<dbReference type="FunCoup" id="A0A1V9XR53">
    <property type="interactions" value="90"/>
</dbReference>
<feature type="domain" description="Cadherin" evidence="15">
    <location>
        <begin position="903"/>
        <end position="1009"/>
    </location>
</feature>
<keyword evidence="10" id="KW-0325">Glycoprotein</keyword>
<feature type="domain" description="Cadherin" evidence="15">
    <location>
        <begin position="697"/>
        <end position="800"/>
    </location>
</feature>
<dbReference type="EMBL" id="MNPL01005605">
    <property type="protein sequence ID" value="OQR75913.1"/>
    <property type="molecule type" value="Genomic_DNA"/>
</dbReference>
<keyword evidence="2" id="KW-1003">Cell membrane</keyword>
<dbReference type="InterPro" id="IPR002126">
    <property type="entry name" value="Cadherin-like_dom"/>
</dbReference>
<evidence type="ECO:0000256" key="6">
    <source>
        <dbReference type="ARBA" id="ARBA00022837"/>
    </source>
</evidence>
<feature type="domain" description="Cadherin" evidence="15">
    <location>
        <begin position="597"/>
        <end position="696"/>
    </location>
</feature>
<dbReference type="PANTHER" id="PTHR24026">
    <property type="entry name" value="FAT ATYPICAL CADHERIN-RELATED"/>
    <property type="match status" value="1"/>
</dbReference>
<dbReference type="Proteomes" id="UP000192247">
    <property type="component" value="Unassembled WGS sequence"/>
</dbReference>
<evidence type="ECO:0000256" key="2">
    <source>
        <dbReference type="ARBA" id="ARBA00022475"/>
    </source>
</evidence>
<dbReference type="SUPFAM" id="SSF49313">
    <property type="entry name" value="Cadherin-like"/>
    <property type="match status" value="10"/>
</dbReference>
<dbReference type="GO" id="GO:0007156">
    <property type="term" value="P:homophilic cell adhesion via plasma membrane adhesion molecules"/>
    <property type="evidence" value="ECO:0007669"/>
    <property type="project" value="InterPro"/>
</dbReference>
<evidence type="ECO:0000256" key="13">
    <source>
        <dbReference type="SAM" id="Phobius"/>
    </source>
</evidence>
<comment type="subcellular location">
    <subcellularLocation>
        <location evidence="1">Cell membrane</location>
        <topology evidence="1">Single-pass membrane protein</topology>
    </subcellularLocation>
</comment>
<dbReference type="InterPro" id="IPR020894">
    <property type="entry name" value="Cadherin_CS"/>
</dbReference>
<dbReference type="FunFam" id="2.60.40.60:FF:000033">
    <property type="entry name" value="FAT atypical cadherin 1"/>
    <property type="match status" value="1"/>
</dbReference>
<reference evidence="16 17" key="1">
    <citation type="journal article" date="2017" name="Gigascience">
        <title>Draft genome of the honey bee ectoparasitic mite, Tropilaelaps mercedesae, is shaped by the parasitic life history.</title>
        <authorList>
            <person name="Dong X."/>
            <person name="Armstrong S.D."/>
            <person name="Xia D."/>
            <person name="Makepeace B.L."/>
            <person name="Darby A.C."/>
            <person name="Kadowaki T."/>
        </authorList>
    </citation>
    <scope>NUCLEOTIDE SEQUENCE [LARGE SCALE GENOMIC DNA]</scope>
    <source>
        <strain evidence="16">Wuxi-XJTLU</strain>
    </source>
</reference>
<dbReference type="GO" id="GO:0007163">
    <property type="term" value="P:establishment or maintenance of cell polarity"/>
    <property type="evidence" value="ECO:0007669"/>
    <property type="project" value="UniProtKB-ARBA"/>
</dbReference>
<dbReference type="GO" id="GO:0005509">
    <property type="term" value="F:calcium ion binding"/>
    <property type="evidence" value="ECO:0007669"/>
    <property type="project" value="UniProtKB-UniRule"/>
</dbReference>
<dbReference type="FunFam" id="2.60.40.60:FF:000020">
    <property type="entry name" value="Dachsous cadherin-related 1b"/>
    <property type="match status" value="1"/>
</dbReference>
<dbReference type="PANTHER" id="PTHR24026:SF93">
    <property type="entry name" value="CADHERIN-99C"/>
    <property type="match status" value="1"/>
</dbReference>
<dbReference type="InParanoid" id="A0A1V9XR53"/>
<feature type="domain" description="Cadherin" evidence="15">
    <location>
        <begin position="801"/>
        <end position="902"/>
    </location>
</feature>
<evidence type="ECO:0000256" key="4">
    <source>
        <dbReference type="ARBA" id="ARBA00022729"/>
    </source>
</evidence>
<keyword evidence="4 14" id="KW-0732">Signal</keyword>
<evidence type="ECO:0000313" key="16">
    <source>
        <dbReference type="EMBL" id="OQR75913.1"/>
    </source>
</evidence>
<dbReference type="STRING" id="418985.A0A1V9XR53"/>
<feature type="chain" id="PRO_5012619118" evidence="14">
    <location>
        <begin position="26"/>
        <end position="1543"/>
    </location>
</feature>
<dbReference type="Gene3D" id="2.60.40.60">
    <property type="entry name" value="Cadherins"/>
    <property type="match status" value="11"/>
</dbReference>
<comment type="caution">
    <text evidence="16">The sequence shown here is derived from an EMBL/GenBank/DDBJ whole genome shotgun (WGS) entry which is preliminary data.</text>
</comment>
<dbReference type="OrthoDB" id="10029135at2759"/>
<dbReference type="CDD" id="cd11304">
    <property type="entry name" value="Cadherin_repeat"/>
    <property type="match status" value="11"/>
</dbReference>
<evidence type="ECO:0000313" key="17">
    <source>
        <dbReference type="Proteomes" id="UP000192247"/>
    </source>
</evidence>
<keyword evidence="3 13" id="KW-0812">Transmembrane</keyword>
<keyword evidence="8 13" id="KW-1133">Transmembrane helix</keyword>
<dbReference type="GO" id="GO:0005886">
    <property type="term" value="C:plasma membrane"/>
    <property type="evidence" value="ECO:0007669"/>
    <property type="project" value="UniProtKB-SubCell"/>
</dbReference>
<evidence type="ECO:0000256" key="12">
    <source>
        <dbReference type="SAM" id="MobiDB-lite"/>
    </source>
</evidence>
<dbReference type="GO" id="GO:0009653">
    <property type="term" value="P:anatomical structure morphogenesis"/>
    <property type="evidence" value="ECO:0007669"/>
    <property type="project" value="UniProtKB-ARBA"/>
</dbReference>
<evidence type="ECO:0000256" key="10">
    <source>
        <dbReference type="ARBA" id="ARBA00023180"/>
    </source>
</evidence>
<keyword evidence="17" id="KW-1185">Reference proteome</keyword>
<feature type="signal peptide" evidence="14">
    <location>
        <begin position="1"/>
        <end position="25"/>
    </location>
</feature>
<dbReference type="PROSITE" id="PS50268">
    <property type="entry name" value="CADHERIN_2"/>
    <property type="match status" value="11"/>
</dbReference>
<keyword evidence="6 11" id="KW-0106">Calcium</keyword>
<evidence type="ECO:0000256" key="7">
    <source>
        <dbReference type="ARBA" id="ARBA00022889"/>
    </source>
</evidence>
<keyword evidence="5" id="KW-0677">Repeat</keyword>
<protein>
    <submittedName>
        <fullName evidence="16">Protocadherin Fat 2-like</fullName>
    </submittedName>
</protein>
<feature type="domain" description="Cadherin" evidence="15">
    <location>
        <begin position="511"/>
        <end position="596"/>
    </location>
</feature>
<dbReference type="GO" id="GO:0060429">
    <property type="term" value="P:epithelium development"/>
    <property type="evidence" value="ECO:0007669"/>
    <property type="project" value="UniProtKB-ARBA"/>
</dbReference>
<gene>
    <name evidence="16" type="ORF">BIW11_08119</name>
</gene>
<feature type="domain" description="Cadherin" evidence="15">
    <location>
        <begin position="379"/>
        <end position="494"/>
    </location>
</feature>
<dbReference type="FunFam" id="2.60.40.60:FF:000116">
    <property type="entry name" value="Dachsous cadherin-related 2"/>
    <property type="match status" value="1"/>
</dbReference>
<accession>A0A1V9XR53</accession>